<reference evidence="1 2" key="1">
    <citation type="journal article" date="2024" name="Insects">
        <title>An Improved Chromosome-Level Genome Assembly of the Firefly Pyrocoelia pectoralis.</title>
        <authorList>
            <person name="Fu X."/>
            <person name="Meyer-Rochow V.B."/>
            <person name="Ballantyne L."/>
            <person name="Zhu X."/>
        </authorList>
    </citation>
    <scope>NUCLEOTIDE SEQUENCE [LARGE SCALE GENOMIC DNA]</scope>
    <source>
        <strain evidence="1">XCY_ONT2</strain>
    </source>
</reference>
<dbReference type="PANTHER" id="PTHR45913:SF21">
    <property type="entry name" value="DUF4371 DOMAIN-CONTAINING PROTEIN"/>
    <property type="match status" value="1"/>
</dbReference>
<evidence type="ECO:0000313" key="2">
    <source>
        <dbReference type="Proteomes" id="UP001329430"/>
    </source>
</evidence>
<accession>A0AAN7ZPI6</accession>
<dbReference type="EMBL" id="JAVRBK010000003">
    <property type="protein sequence ID" value="KAK5645653.1"/>
    <property type="molecule type" value="Genomic_DNA"/>
</dbReference>
<comment type="caution">
    <text evidence="1">The sequence shown here is derived from an EMBL/GenBank/DDBJ whole genome shotgun (WGS) entry which is preliminary data.</text>
</comment>
<evidence type="ECO:0000313" key="1">
    <source>
        <dbReference type="EMBL" id="KAK5645653.1"/>
    </source>
</evidence>
<name>A0AAN7ZPI6_9COLE</name>
<dbReference type="PANTHER" id="PTHR45913">
    <property type="entry name" value="EPM2A-INTERACTING PROTEIN 1"/>
    <property type="match status" value="1"/>
</dbReference>
<keyword evidence="2" id="KW-1185">Reference proteome</keyword>
<organism evidence="1 2">
    <name type="scientific">Pyrocoelia pectoralis</name>
    <dbReference type="NCBI Taxonomy" id="417401"/>
    <lineage>
        <taxon>Eukaryota</taxon>
        <taxon>Metazoa</taxon>
        <taxon>Ecdysozoa</taxon>
        <taxon>Arthropoda</taxon>
        <taxon>Hexapoda</taxon>
        <taxon>Insecta</taxon>
        <taxon>Pterygota</taxon>
        <taxon>Neoptera</taxon>
        <taxon>Endopterygota</taxon>
        <taxon>Coleoptera</taxon>
        <taxon>Polyphaga</taxon>
        <taxon>Elateriformia</taxon>
        <taxon>Elateroidea</taxon>
        <taxon>Lampyridae</taxon>
        <taxon>Lampyrinae</taxon>
        <taxon>Pyrocoelia</taxon>
    </lineage>
</organism>
<protein>
    <submittedName>
        <fullName evidence="1">Uncharacterized protein</fullName>
    </submittedName>
</protein>
<proteinExistence type="predicted"/>
<dbReference type="AlphaFoldDB" id="A0AAN7ZPI6"/>
<gene>
    <name evidence="1" type="ORF">RI129_004117</name>
</gene>
<sequence length="239" mass="28221">MDVSVKIANSIRARSLRRRLFRSQLENNDSEYEDLLLFCHVRWLSQGSFLERFLNLLPEIIAFLDTLGEKYEQLEDPVWVKKLAFLTDFMGDYNLLNLQLQGKGKNIIELLENFHQEFERRFVNLNNLQPIFEFISFPFGEFDNEDISSNLAHIFQLNSSDLEFEILTIQSDIILKARANDNNFWNLLPEGKYPLLRSVAMRIFAFFGSTYPYEAAFSQMKNIKFNCSYFNPFFEVDRA</sequence>
<dbReference type="Proteomes" id="UP001329430">
    <property type="component" value="Chromosome 3"/>
</dbReference>
<dbReference type="SUPFAM" id="SSF53098">
    <property type="entry name" value="Ribonuclease H-like"/>
    <property type="match status" value="1"/>
</dbReference>
<dbReference type="InterPro" id="IPR012337">
    <property type="entry name" value="RNaseH-like_sf"/>
</dbReference>